<gene>
    <name evidence="1" type="ORF">J0A65_02215</name>
</gene>
<name>A0ABS3CNH5_9ALTE</name>
<evidence type="ECO:0000313" key="1">
    <source>
        <dbReference type="EMBL" id="MBN7818658.1"/>
    </source>
</evidence>
<keyword evidence="2" id="KW-1185">Reference proteome</keyword>
<dbReference type="RefSeq" id="WP_206592472.1">
    <property type="nucleotide sequence ID" value="NZ_JAFKCS010000001.1"/>
</dbReference>
<dbReference type="Proteomes" id="UP000663992">
    <property type="component" value="Unassembled WGS sequence"/>
</dbReference>
<dbReference type="PROSITE" id="PS51257">
    <property type="entry name" value="PROKAR_LIPOPROTEIN"/>
    <property type="match status" value="1"/>
</dbReference>
<protein>
    <recommendedName>
        <fullName evidence="3">Lipoprotein</fullName>
    </recommendedName>
</protein>
<reference evidence="1 2" key="1">
    <citation type="submission" date="2021-03" db="EMBL/GenBank/DDBJ databases">
        <title>novel species isolated from a fishpond in China.</title>
        <authorList>
            <person name="Lu H."/>
            <person name="Cai Z."/>
        </authorList>
    </citation>
    <scope>NUCLEOTIDE SEQUENCE [LARGE SCALE GENOMIC DNA]</scope>
    <source>
        <strain evidence="1 2">Y57</strain>
    </source>
</reference>
<sequence>MIKSIALFFSFSLLTACTDKPMFYTDVEILSIQQVTPNETEIIFRTQMESLYHCPGVLVENLTPEFVRCSINDECKVDFQAELQADGTSKVLIPGIAEQIKARINPD</sequence>
<organism evidence="1 2">
    <name type="scientific">Bowmanella yangjiangensis</name>
    <dbReference type="NCBI Taxonomy" id="2811230"/>
    <lineage>
        <taxon>Bacteria</taxon>
        <taxon>Pseudomonadati</taxon>
        <taxon>Pseudomonadota</taxon>
        <taxon>Gammaproteobacteria</taxon>
        <taxon>Alteromonadales</taxon>
        <taxon>Alteromonadaceae</taxon>
        <taxon>Bowmanella</taxon>
    </lineage>
</organism>
<proteinExistence type="predicted"/>
<evidence type="ECO:0000313" key="2">
    <source>
        <dbReference type="Proteomes" id="UP000663992"/>
    </source>
</evidence>
<comment type="caution">
    <text evidence="1">The sequence shown here is derived from an EMBL/GenBank/DDBJ whole genome shotgun (WGS) entry which is preliminary data.</text>
</comment>
<accession>A0ABS3CNH5</accession>
<dbReference type="EMBL" id="JAFKCS010000001">
    <property type="protein sequence ID" value="MBN7818658.1"/>
    <property type="molecule type" value="Genomic_DNA"/>
</dbReference>
<evidence type="ECO:0008006" key="3">
    <source>
        <dbReference type="Google" id="ProtNLM"/>
    </source>
</evidence>